<dbReference type="Gene3D" id="3.90.180.10">
    <property type="entry name" value="Medium-chain alcohol dehydrogenases, catalytic domain"/>
    <property type="match status" value="1"/>
</dbReference>
<evidence type="ECO:0000313" key="2">
    <source>
        <dbReference type="Proteomes" id="UP000233837"/>
    </source>
</evidence>
<sequence length="171" mass="18994">MRPLIESSFDGFEDPLPKSSSLPLCYESVYDVYEDNIFGGVLGVDTPMNNDDKSTPNVQPELFAYNVSKVTEKVEVASPKAMEVRVKIKYASLCLTDLYFGRLRTGLPYFPAFSTTKPPELFHSYGVCDKSSQVIFGEGLGREPRCGEPFSVTSATDHIMSCCRLAQTSYN</sequence>
<keyword evidence="2" id="KW-1185">Reference proteome</keyword>
<dbReference type="Proteomes" id="UP000233837">
    <property type="component" value="Unassembled WGS sequence"/>
</dbReference>
<reference evidence="1 2" key="1">
    <citation type="journal article" date="2016" name="Sci. Rep.">
        <title>The Dendrobium catenatum Lindl. genome sequence provides insights into polysaccharide synthase, floral development and adaptive evolution.</title>
        <authorList>
            <person name="Zhang G.Q."/>
            <person name="Xu Q."/>
            <person name="Bian C."/>
            <person name="Tsai W.C."/>
            <person name="Yeh C.M."/>
            <person name="Liu K.W."/>
            <person name="Yoshida K."/>
            <person name="Zhang L.S."/>
            <person name="Chang S.B."/>
            <person name="Chen F."/>
            <person name="Shi Y."/>
            <person name="Su Y.Y."/>
            <person name="Zhang Y.Q."/>
            <person name="Chen L.J."/>
            <person name="Yin Y."/>
            <person name="Lin M."/>
            <person name="Huang H."/>
            <person name="Deng H."/>
            <person name="Wang Z.W."/>
            <person name="Zhu S.L."/>
            <person name="Zhao X."/>
            <person name="Deng C."/>
            <person name="Niu S.C."/>
            <person name="Huang J."/>
            <person name="Wang M."/>
            <person name="Liu G.H."/>
            <person name="Yang H.J."/>
            <person name="Xiao X.J."/>
            <person name="Hsiao Y.Y."/>
            <person name="Wu W.L."/>
            <person name="Chen Y.Y."/>
            <person name="Mitsuda N."/>
            <person name="Ohme-Takagi M."/>
            <person name="Luo Y.B."/>
            <person name="Van de Peer Y."/>
            <person name="Liu Z.J."/>
        </authorList>
    </citation>
    <scope>NUCLEOTIDE SEQUENCE [LARGE SCALE GENOMIC DNA]</scope>
    <source>
        <tissue evidence="1">The whole plant</tissue>
    </source>
</reference>
<protein>
    <submittedName>
        <fullName evidence="1">Alcohol dehydrogenase 1</fullName>
    </submittedName>
</protein>
<dbReference type="AlphaFoldDB" id="A0A2I0X6V7"/>
<dbReference type="InterPro" id="IPR011032">
    <property type="entry name" value="GroES-like_sf"/>
</dbReference>
<name>A0A2I0X6V7_9ASPA</name>
<gene>
    <name evidence="1" type="primary">ADH1</name>
    <name evidence="1" type="ORF">MA16_Dca020864</name>
</gene>
<dbReference type="SUPFAM" id="SSF50129">
    <property type="entry name" value="GroES-like"/>
    <property type="match status" value="1"/>
</dbReference>
<reference evidence="1 2" key="2">
    <citation type="journal article" date="2017" name="Nature">
        <title>The Apostasia genome and the evolution of orchids.</title>
        <authorList>
            <person name="Zhang G.Q."/>
            <person name="Liu K.W."/>
            <person name="Li Z."/>
            <person name="Lohaus R."/>
            <person name="Hsiao Y.Y."/>
            <person name="Niu S.C."/>
            <person name="Wang J.Y."/>
            <person name="Lin Y.C."/>
            <person name="Xu Q."/>
            <person name="Chen L.J."/>
            <person name="Yoshida K."/>
            <person name="Fujiwara S."/>
            <person name="Wang Z.W."/>
            <person name="Zhang Y.Q."/>
            <person name="Mitsuda N."/>
            <person name="Wang M."/>
            <person name="Liu G.H."/>
            <person name="Pecoraro L."/>
            <person name="Huang H.X."/>
            <person name="Xiao X.J."/>
            <person name="Lin M."/>
            <person name="Wu X.Y."/>
            <person name="Wu W.L."/>
            <person name="Chen Y.Y."/>
            <person name="Chang S.B."/>
            <person name="Sakamoto S."/>
            <person name="Ohme-Takagi M."/>
            <person name="Yagi M."/>
            <person name="Zeng S.J."/>
            <person name="Shen C.Y."/>
            <person name="Yeh C.M."/>
            <person name="Luo Y.B."/>
            <person name="Tsai W.C."/>
            <person name="Van de Peer Y."/>
            <person name="Liu Z.J."/>
        </authorList>
    </citation>
    <scope>NUCLEOTIDE SEQUENCE [LARGE SCALE GENOMIC DNA]</scope>
    <source>
        <tissue evidence="1">The whole plant</tissue>
    </source>
</reference>
<dbReference type="EMBL" id="KZ502086">
    <property type="protein sequence ID" value="PKU83647.1"/>
    <property type="molecule type" value="Genomic_DNA"/>
</dbReference>
<accession>A0A2I0X6V7</accession>
<evidence type="ECO:0000313" key="1">
    <source>
        <dbReference type="EMBL" id="PKU83647.1"/>
    </source>
</evidence>
<proteinExistence type="predicted"/>
<organism evidence="1 2">
    <name type="scientific">Dendrobium catenatum</name>
    <dbReference type="NCBI Taxonomy" id="906689"/>
    <lineage>
        <taxon>Eukaryota</taxon>
        <taxon>Viridiplantae</taxon>
        <taxon>Streptophyta</taxon>
        <taxon>Embryophyta</taxon>
        <taxon>Tracheophyta</taxon>
        <taxon>Spermatophyta</taxon>
        <taxon>Magnoliopsida</taxon>
        <taxon>Liliopsida</taxon>
        <taxon>Asparagales</taxon>
        <taxon>Orchidaceae</taxon>
        <taxon>Epidendroideae</taxon>
        <taxon>Malaxideae</taxon>
        <taxon>Dendrobiinae</taxon>
        <taxon>Dendrobium</taxon>
    </lineage>
</organism>